<name>A0A4R6QD18_9FLAO</name>
<evidence type="ECO:0000313" key="3">
    <source>
        <dbReference type="Proteomes" id="UP000295260"/>
    </source>
</evidence>
<comment type="caution">
    <text evidence="2">The sequence shown here is derived from an EMBL/GenBank/DDBJ whole genome shotgun (WGS) entry which is preliminary data.</text>
</comment>
<dbReference type="PROSITE" id="PS50104">
    <property type="entry name" value="TIR"/>
    <property type="match status" value="1"/>
</dbReference>
<evidence type="ECO:0000259" key="1">
    <source>
        <dbReference type="PROSITE" id="PS50104"/>
    </source>
</evidence>
<dbReference type="InterPro" id="IPR035897">
    <property type="entry name" value="Toll_tir_struct_dom_sf"/>
</dbReference>
<dbReference type="SUPFAM" id="SSF52200">
    <property type="entry name" value="Toll/Interleukin receptor TIR domain"/>
    <property type="match status" value="1"/>
</dbReference>
<dbReference type="GO" id="GO:0007165">
    <property type="term" value="P:signal transduction"/>
    <property type="evidence" value="ECO:0007669"/>
    <property type="project" value="InterPro"/>
</dbReference>
<sequence length="304" mass="34631">MKTFQIFFASPVEDLNDYYQALKIVKKSISHLSDFKINLIEAGNLTAESFFEEVKTTIQTSDLIITHLSKDNSNGMYGIAVAHTLDKANILLIDDESNLPYGIHSLRYITYNEQAIKKSDEAENNISTNLANLIRQALKDPASWKLNPLNNKSLKDLKTVFVSYSHKDFKYLERIQIHLRPLERKSLIQLWSDTSIKSGEKWKKEIEDALNKSSIALILISADFLASEFIINNELQPLLKAAEDKGTLIIPLVVKPCRFTREPSISQFQSANDPSTPLCNMTEYDQELIYEKVASRIELILESE</sequence>
<keyword evidence="3" id="KW-1185">Reference proteome</keyword>
<evidence type="ECO:0000313" key="2">
    <source>
        <dbReference type="EMBL" id="TDP59289.1"/>
    </source>
</evidence>
<feature type="domain" description="TIR" evidence="1">
    <location>
        <begin position="156"/>
        <end position="301"/>
    </location>
</feature>
<gene>
    <name evidence="2" type="ORF">BC748_1536</name>
</gene>
<dbReference type="SMART" id="SM00255">
    <property type="entry name" value="TIR"/>
    <property type="match status" value="1"/>
</dbReference>
<proteinExistence type="predicted"/>
<dbReference type="RefSeq" id="WP_133532829.1">
    <property type="nucleotide sequence ID" value="NZ_SNXR01000013.1"/>
</dbReference>
<dbReference type="EMBL" id="SNXR01000013">
    <property type="protein sequence ID" value="TDP59289.1"/>
    <property type="molecule type" value="Genomic_DNA"/>
</dbReference>
<dbReference type="Gene3D" id="3.40.50.10140">
    <property type="entry name" value="Toll/interleukin-1 receptor homology (TIR) domain"/>
    <property type="match status" value="1"/>
</dbReference>
<dbReference type="Pfam" id="PF13676">
    <property type="entry name" value="TIR_2"/>
    <property type="match status" value="1"/>
</dbReference>
<reference evidence="2 3" key="1">
    <citation type="submission" date="2019-03" db="EMBL/GenBank/DDBJ databases">
        <title>Genomic Encyclopedia of Archaeal and Bacterial Type Strains, Phase II (KMG-II): from individual species to whole genera.</title>
        <authorList>
            <person name="Goeker M."/>
        </authorList>
    </citation>
    <scope>NUCLEOTIDE SEQUENCE [LARGE SCALE GENOMIC DNA]</scope>
    <source>
        <strain evidence="2 3">DSM 25687</strain>
    </source>
</reference>
<protein>
    <submittedName>
        <fullName evidence="2">TIR domain-containing protein</fullName>
    </submittedName>
</protein>
<organism evidence="2 3">
    <name type="scientific">Flavobacterium dankookense</name>
    <dbReference type="NCBI Taxonomy" id="706186"/>
    <lineage>
        <taxon>Bacteria</taxon>
        <taxon>Pseudomonadati</taxon>
        <taxon>Bacteroidota</taxon>
        <taxon>Flavobacteriia</taxon>
        <taxon>Flavobacteriales</taxon>
        <taxon>Flavobacteriaceae</taxon>
        <taxon>Flavobacterium</taxon>
    </lineage>
</organism>
<dbReference type="AlphaFoldDB" id="A0A4R6QD18"/>
<accession>A0A4R6QD18</accession>
<dbReference type="Proteomes" id="UP000295260">
    <property type="component" value="Unassembled WGS sequence"/>
</dbReference>
<dbReference type="InterPro" id="IPR000157">
    <property type="entry name" value="TIR_dom"/>
</dbReference>
<dbReference type="OrthoDB" id="883741at2"/>